<name>A0A7X0NSV9_9ACTN</name>
<dbReference type="PANTHER" id="PTHR42693:SF53">
    <property type="entry name" value="ENDO-4-O-SULFATASE"/>
    <property type="match status" value="1"/>
</dbReference>
<dbReference type="InterPro" id="IPR000917">
    <property type="entry name" value="Sulfatase_N"/>
</dbReference>
<dbReference type="InterPro" id="IPR006311">
    <property type="entry name" value="TAT_signal"/>
</dbReference>
<dbReference type="CDD" id="cd16145">
    <property type="entry name" value="ARS_like"/>
    <property type="match status" value="1"/>
</dbReference>
<comment type="similarity">
    <text evidence="1">Belongs to the sulfatase family.</text>
</comment>
<dbReference type="PROSITE" id="PS00523">
    <property type="entry name" value="SULFATASE_1"/>
    <property type="match status" value="1"/>
</dbReference>
<dbReference type="Gene3D" id="3.40.720.10">
    <property type="entry name" value="Alkaline Phosphatase, subunit A"/>
    <property type="match status" value="1"/>
</dbReference>
<evidence type="ECO:0000259" key="5">
    <source>
        <dbReference type="Pfam" id="PF00884"/>
    </source>
</evidence>
<comment type="caution">
    <text evidence="6">The sequence shown here is derived from an EMBL/GenBank/DDBJ whole genome shotgun (WGS) entry which is preliminary data.</text>
</comment>
<dbReference type="PANTHER" id="PTHR42693">
    <property type="entry name" value="ARYLSULFATASE FAMILY MEMBER"/>
    <property type="match status" value="1"/>
</dbReference>
<evidence type="ECO:0000256" key="1">
    <source>
        <dbReference type="ARBA" id="ARBA00008779"/>
    </source>
</evidence>
<organism evidence="6 7">
    <name type="scientific">Nonomuraea rubra</name>
    <dbReference type="NCBI Taxonomy" id="46180"/>
    <lineage>
        <taxon>Bacteria</taxon>
        <taxon>Bacillati</taxon>
        <taxon>Actinomycetota</taxon>
        <taxon>Actinomycetes</taxon>
        <taxon>Streptosporangiales</taxon>
        <taxon>Streptosporangiaceae</taxon>
        <taxon>Nonomuraea</taxon>
    </lineage>
</organism>
<dbReference type="AlphaFoldDB" id="A0A7X0NSV9"/>
<dbReference type="InterPro" id="IPR050738">
    <property type="entry name" value="Sulfatase"/>
</dbReference>
<dbReference type="PROSITE" id="PS51318">
    <property type="entry name" value="TAT"/>
    <property type="match status" value="1"/>
</dbReference>
<sequence>MINGPSRRALLAGTFAGLALPGAVSTALPAQAEATVRRGSLPRRPNILLILADDLGWAEIGSNGQRLIRTPNLDRLAAEGVQFKTAYAGAPLCAPSRCSLLTGLHAGHSTVRENPEGGPQHSLTDADLTFAEVLQLSGYRTACIGKWGFGPEEAGQASHPNMRGFDEFFGYIGHKHAHQYFPKYLWHNGQKVQLDGSKYAPHLFRQRAVEFIGAGGDQPFLLYFASTLPHSPSVVPGDAGEYEDKPWSGPNRRHAAQVARLDTDVAALIRALRDEGVAKDTLVLFTSDNGPHRERGVTPWLFDSNGPLRADKRDVYEGGIRVPLIAWSPGLSPRVERRPVASWDLLPTLADLAETPVPANLDGLSFRGLLTGEDAPRHTHLVWNRPRKAQAIRRGRWKLVRFAPNIAGAGPEGRIELYDLTKDQGESRDLAAARPQITQELVELLDSSIGEDPRMPYGLRTELTGGQVVVTLHNGSAVPWTQVELGLDGKRRTRAHTVARVDPGMAISVGFPAPSTGRITARAGFRAGGRSHVFRRVHLGGEAPVTLTSQ</sequence>
<dbReference type="GO" id="GO:0046872">
    <property type="term" value="F:metal ion binding"/>
    <property type="evidence" value="ECO:0007669"/>
    <property type="project" value="UniProtKB-KW"/>
</dbReference>
<gene>
    <name evidence="6" type="ORF">HD593_003679</name>
</gene>
<accession>A0A7X0NSV9</accession>
<dbReference type="Pfam" id="PF00884">
    <property type="entry name" value="Sulfatase"/>
    <property type="match status" value="1"/>
</dbReference>
<evidence type="ECO:0000256" key="3">
    <source>
        <dbReference type="ARBA" id="ARBA00022801"/>
    </source>
</evidence>
<dbReference type="Proteomes" id="UP000565579">
    <property type="component" value="Unassembled WGS sequence"/>
</dbReference>
<evidence type="ECO:0000313" key="7">
    <source>
        <dbReference type="Proteomes" id="UP000565579"/>
    </source>
</evidence>
<dbReference type="InterPro" id="IPR017850">
    <property type="entry name" value="Alkaline_phosphatase_core_sf"/>
</dbReference>
<evidence type="ECO:0000256" key="4">
    <source>
        <dbReference type="ARBA" id="ARBA00022837"/>
    </source>
</evidence>
<dbReference type="Gene3D" id="3.30.1120.10">
    <property type="match status" value="1"/>
</dbReference>
<evidence type="ECO:0000256" key="2">
    <source>
        <dbReference type="ARBA" id="ARBA00022723"/>
    </source>
</evidence>
<dbReference type="GO" id="GO:0004065">
    <property type="term" value="F:arylsulfatase activity"/>
    <property type="evidence" value="ECO:0007669"/>
    <property type="project" value="TreeGrafter"/>
</dbReference>
<reference evidence="6 7" key="1">
    <citation type="submission" date="2020-08" db="EMBL/GenBank/DDBJ databases">
        <title>Sequencing the genomes of 1000 actinobacteria strains.</title>
        <authorList>
            <person name="Klenk H.-P."/>
        </authorList>
    </citation>
    <scope>NUCLEOTIDE SEQUENCE [LARGE SCALE GENOMIC DNA]</scope>
    <source>
        <strain evidence="6 7">DSM 43768</strain>
    </source>
</reference>
<dbReference type="EMBL" id="JACHMI010000001">
    <property type="protein sequence ID" value="MBB6548884.1"/>
    <property type="molecule type" value="Genomic_DNA"/>
</dbReference>
<keyword evidence="7" id="KW-1185">Reference proteome</keyword>
<keyword evidence="2" id="KW-0479">Metal-binding</keyword>
<feature type="domain" description="Sulfatase N-terminal" evidence="5">
    <location>
        <begin position="45"/>
        <end position="353"/>
    </location>
</feature>
<evidence type="ECO:0000313" key="6">
    <source>
        <dbReference type="EMBL" id="MBB6548884.1"/>
    </source>
</evidence>
<dbReference type="RefSeq" id="WP_185103302.1">
    <property type="nucleotide sequence ID" value="NZ_BAAAXY010000115.1"/>
</dbReference>
<keyword evidence="4" id="KW-0106">Calcium</keyword>
<dbReference type="InterPro" id="IPR024607">
    <property type="entry name" value="Sulfatase_CS"/>
</dbReference>
<proteinExistence type="inferred from homology"/>
<dbReference type="SUPFAM" id="SSF53649">
    <property type="entry name" value="Alkaline phosphatase-like"/>
    <property type="match status" value="1"/>
</dbReference>
<keyword evidence="3" id="KW-0378">Hydrolase</keyword>
<protein>
    <submittedName>
        <fullName evidence="6">Arylsulfatase A-like enzyme</fullName>
    </submittedName>
</protein>